<evidence type="ECO:0000313" key="3">
    <source>
        <dbReference type="EMBL" id="KAF6830489.1"/>
    </source>
</evidence>
<comment type="caution">
    <text evidence="3">The sequence shown here is derived from an EMBL/GenBank/DDBJ whole genome shotgun (WGS) entry which is preliminary data.</text>
</comment>
<dbReference type="InterPro" id="IPR000383">
    <property type="entry name" value="Xaa-Pro-like_dom"/>
</dbReference>
<evidence type="ECO:0000256" key="1">
    <source>
        <dbReference type="ARBA" id="ARBA00022801"/>
    </source>
</evidence>
<protein>
    <submittedName>
        <fullName evidence="3">X-pro dipeptidyl-peptidase c-terminal non-catalytic domain-containing protein</fullName>
    </submittedName>
</protein>
<keyword evidence="1" id="KW-0378">Hydrolase</keyword>
<dbReference type="Gene3D" id="3.40.50.1820">
    <property type="entry name" value="alpha/beta hydrolase"/>
    <property type="match status" value="1"/>
</dbReference>
<gene>
    <name evidence="3" type="ORF">CMUS01_07726</name>
</gene>
<dbReference type="InterPro" id="IPR005674">
    <property type="entry name" value="CocE/Ser_esterase"/>
</dbReference>
<dbReference type="GO" id="GO:0008239">
    <property type="term" value="F:dipeptidyl-peptidase activity"/>
    <property type="evidence" value="ECO:0007669"/>
    <property type="project" value="InterPro"/>
</dbReference>
<dbReference type="Gene3D" id="1.10.3020.20">
    <property type="match status" value="1"/>
</dbReference>
<accession>A0A8H6KFE8</accession>
<dbReference type="Pfam" id="PF08530">
    <property type="entry name" value="PepX_C"/>
    <property type="match status" value="1"/>
</dbReference>
<reference evidence="3" key="1">
    <citation type="journal article" date="2020" name="Phytopathology">
        <title>Genome Sequence Resources of Colletotrichum truncatum, C. plurivorum, C. musicola, and C. sojae: Four Species Pathogenic to Soybean (Glycine max).</title>
        <authorList>
            <person name="Rogerio F."/>
            <person name="Boufleur T.R."/>
            <person name="Ciampi-Guillardi M."/>
            <person name="Sukno S.A."/>
            <person name="Thon M.R."/>
            <person name="Massola Junior N.S."/>
            <person name="Baroncelli R."/>
        </authorList>
    </citation>
    <scope>NUCLEOTIDE SEQUENCE</scope>
    <source>
        <strain evidence="3">LFN0074</strain>
    </source>
</reference>
<dbReference type="AlphaFoldDB" id="A0A8H6KFE8"/>
<dbReference type="InterPro" id="IPR013736">
    <property type="entry name" value="Xaa-Pro_dipept_C"/>
</dbReference>
<dbReference type="PANTHER" id="PTHR43056:SF10">
    <property type="entry name" value="COCE_NOND FAMILY, PUTATIVE (AFU_ORTHOLOGUE AFUA_7G00600)-RELATED"/>
    <property type="match status" value="1"/>
</dbReference>
<feature type="domain" description="Xaa-Pro dipeptidyl-peptidase C-terminal" evidence="2">
    <location>
        <begin position="334"/>
        <end position="587"/>
    </location>
</feature>
<name>A0A8H6KFE8_9PEZI</name>
<dbReference type="SUPFAM" id="SSF49785">
    <property type="entry name" value="Galactose-binding domain-like"/>
    <property type="match status" value="1"/>
</dbReference>
<evidence type="ECO:0000313" key="4">
    <source>
        <dbReference type="Proteomes" id="UP000639643"/>
    </source>
</evidence>
<organism evidence="3 4">
    <name type="scientific">Colletotrichum musicola</name>
    <dbReference type="NCBI Taxonomy" id="2175873"/>
    <lineage>
        <taxon>Eukaryota</taxon>
        <taxon>Fungi</taxon>
        <taxon>Dikarya</taxon>
        <taxon>Ascomycota</taxon>
        <taxon>Pezizomycotina</taxon>
        <taxon>Sordariomycetes</taxon>
        <taxon>Hypocreomycetidae</taxon>
        <taxon>Glomerellales</taxon>
        <taxon>Glomerellaceae</taxon>
        <taxon>Colletotrichum</taxon>
        <taxon>Colletotrichum orchidearum species complex</taxon>
    </lineage>
</organism>
<sequence>MAPFTVNAIAVFQCPMARPPWEPKQPSRVELPAGHRKTPENRTLPCDVILEADQFVTLRDGVRIRVDVFRPKTEDKVPALLMWSPYGKSGTGALNLDKFPLRVGIPLSRLSGYESFEGCGLPINPCSISLISTRLDPAEWVPRGYAIVNADARGIGDSEGDSRVWGTAEGRDGHDCVEEIAKLPWCSGKVGMAGNSWLAVTQWFVAAERPPHLACIAPFEGASDMLRETACRGGIPDPGFAGVIKKVLWGRGDQEDNVAMLLQHPNSRKYWDDKRARMDQIQVPAYILGSFSTALHTIGSFRGFEEILHQKKIAVHATQEWYDLYSKSRTDDLQKFFDRYLKDKENGWEQTPPVRLAVLGFNKPPIIDLSFDHLPWLVPCTSSTKLQRLHLAQDGTMNRINEGSSNTLSYEGSHVLDFVYTFDHATTLVGPSRLVIHTSCPSQPDFDLYTQLQKRDAQGRELEHINIPLEDLGVADASEVPHVNPLKYFGPTGRLRASRRKVAPELSQMHWQTLAHDADEPLAPGELVELEVWIWPTAIQFDAGEQLVLKVSGRNMSLPEFEFLKSEPEKCAKQVIHLGGEYESYLEVVWYT</sequence>
<dbReference type="SUPFAM" id="SSF53474">
    <property type="entry name" value="alpha/beta-Hydrolases"/>
    <property type="match status" value="1"/>
</dbReference>
<dbReference type="SMART" id="SM00939">
    <property type="entry name" value="PepX_C"/>
    <property type="match status" value="1"/>
</dbReference>
<dbReference type="InterPro" id="IPR050585">
    <property type="entry name" value="Xaa-Pro_dipeptidyl-ppase/CocE"/>
</dbReference>
<evidence type="ECO:0000259" key="2">
    <source>
        <dbReference type="SMART" id="SM00939"/>
    </source>
</evidence>
<dbReference type="Proteomes" id="UP000639643">
    <property type="component" value="Unassembled WGS sequence"/>
</dbReference>
<dbReference type="Gene3D" id="2.60.120.260">
    <property type="entry name" value="Galactose-binding domain-like"/>
    <property type="match status" value="1"/>
</dbReference>
<dbReference type="NCBIfam" id="TIGR00976">
    <property type="entry name" value="CocE_NonD"/>
    <property type="match status" value="1"/>
</dbReference>
<dbReference type="EMBL" id="WIGM01000283">
    <property type="protein sequence ID" value="KAF6830489.1"/>
    <property type="molecule type" value="Genomic_DNA"/>
</dbReference>
<dbReference type="InterPro" id="IPR029058">
    <property type="entry name" value="AB_hydrolase_fold"/>
</dbReference>
<dbReference type="Pfam" id="PF02129">
    <property type="entry name" value="Peptidase_S15"/>
    <property type="match status" value="1"/>
</dbReference>
<dbReference type="OrthoDB" id="2578740at2759"/>
<proteinExistence type="predicted"/>
<dbReference type="PANTHER" id="PTHR43056">
    <property type="entry name" value="PEPTIDASE S9 PROLYL OLIGOPEPTIDASE"/>
    <property type="match status" value="1"/>
</dbReference>
<keyword evidence="4" id="KW-1185">Reference proteome</keyword>
<dbReference type="InterPro" id="IPR008979">
    <property type="entry name" value="Galactose-bd-like_sf"/>
</dbReference>